<dbReference type="EMBL" id="CM023477">
    <property type="protein sequence ID" value="KAH7937060.1"/>
    <property type="molecule type" value="Genomic_DNA"/>
</dbReference>
<dbReference type="Proteomes" id="UP000821865">
    <property type="component" value="Chromosome 8"/>
</dbReference>
<keyword evidence="2" id="KW-1185">Reference proteome</keyword>
<comment type="caution">
    <text evidence="1">The sequence shown here is derived from an EMBL/GenBank/DDBJ whole genome shotgun (WGS) entry which is preliminary data.</text>
</comment>
<accession>A0ACB8C852</accession>
<reference evidence="1" key="1">
    <citation type="submission" date="2020-05" db="EMBL/GenBank/DDBJ databases">
        <title>Large-scale comparative analyses of tick genomes elucidate their genetic diversity and vector capacities.</title>
        <authorList>
            <person name="Jia N."/>
            <person name="Wang J."/>
            <person name="Shi W."/>
            <person name="Du L."/>
            <person name="Sun Y."/>
            <person name="Zhan W."/>
            <person name="Jiang J."/>
            <person name="Wang Q."/>
            <person name="Zhang B."/>
            <person name="Ji P."/>
            <person name="Sakyi L.B."/>
            <person name="Cui X."/>
            <person name="Yuan T."/>
            <person name="Jiang B."/>
            <person name="Yang W."/>
            <person name="Lam T.T.-Y."/>
            <person name="Chang Q."/>
            <person name="Ding S."/>
            <person name="Wang X."/>
            <person name="Zhu J."/>
            <person name="Ruan X."/>
            <person name="Zhao L."/>
            <person name="Wei J."/>
            <person name="Que T."/>
            <person name="Du C."/>
            <person name="Cheng J."/>
            <person name="Dai P."/>
            <person name="Han X."/>
            <person name="Huang E."/>
            <person name="Gao Y."/>
            <person name="Liu J."/>
            <person name="Shao H."/>
            <person name="Ye R."/>
            <person name="Li L."/>
            <person name="Wei W."/>
            <person name="Wang X."/>
            <person name="Wang C."/>
            <person name="Yang T."/>
            <person name="Huo Q."/>
            <person name="Li W."/>
            <person name="Guo W."/>
            <person name="Chen H."/>
            <person name="Zhou L."/>
            <person name="Ni X."/>
            <person name="Tian J."/>
            <person name="Zhou Y."/>
            <person name="Sheng Y."/>
            <person name="Liu T."/>
            <person name="Pan Y."/>
            <person name="Xia L."/>
            <person name="Li J."/>
            <person name="Zhao F."/>
            <person name="Cao W."/>
        </authorList>
    </citation>
    <scope>NUCLEOTIDE SEQUENCE</scope>
    <source>
        <strain evidence="1">Dsil-2018</strain>
    </source>
</reference>
<gene>
    <name evidence="1" type="ORF">HPB49_007652</name>
</gene>
<evidence type="ECO:0000313" key="2">
    <source>
        <dbReference type="Proteomes" id="UP000821865"/>
    </source>
</evidence>
<proteinExistence type="predicted"/>
<protein>
    <submittedName>
        <fullName evidence="1">Uncharacterized protein</fullName>
    </submittedName>
</protein>
<organism evidence="1 2">
    <name type="scientific">Dermacentor silvarum</name>
    <name type="common">Tick</name>
    <dbReference type="NCBI Taxonomy" id="543639"/>
    <lineage>
        <taxon>Eukaryota</taxon>
        <taxon>Metazoa</taxon>
        <taxon>Ecdysozoa</taxon>
        <taxon>Arthropoda</taxon>
        <taxon>Chelicerata</taxon>
        <taxon>Arachnida</taxon>
        <taxon>Acari</taxon>
        <taxon>Parasitiformes</taxon>
        <taxon>Ixodida</taxon>
        <taxon>Ixodoidea</taxon>
        <taxon>Ixodidae</taxon>
        <taxon>Rhipicephalinae</taxon>
        <taxon>Dermacentor</taxon>
    </lineage>
</organism>
<sequence>MANGDERNAYNERLIDAVQHERRLWNLRDRNYKSRPVCDAAWRHVAAVIRSTAAEVKARWKNLRDTFRPVLKDWTRASKSGAAADHVLDESTRWVFFSRLMFLKIQCTGGPQQTVEGIYTEKEVSTSEPTEPLEALTAESCGDVSARPPPPKRKPRRSKYEEEIEGLSKFITETPDEHERFVYGRQISLASATSLWLPCDTDALRELVRSVVPEELDRLQGVRFQPTVTSLTDIVREEVHQAAQPFMQTRPEAAPVLTYAQAVRLPAQPVNNRNPLS</sequence>
<evidence type="ECO:0000313" key="1">
    <source>
        <dbReference type="EMBL" id="KAH7937060.1"/>
    </source>
</evidence>
<name>A0ACB8C852_DERSI</name>